<feature type="domain" description="Methyl-accepting transducer" evidence="6">
    <location>
        <begin position="209"/>
        <end position="459"/>
    </location>
</feature>
<gene>
    <name evidence="7" type="ORF">H8R94_11120</name>
</gene>
<sequence>MELMQRQMKEKNRVAFTVAVIITGIELALALLSFTQADTLIANAIVRTVVCAVAMVLLIVVYNRNKADERFEKIFMITLIVVYAVYILSVRSIGMYAFMYLILFSMAVYMHPKWIMAGGIAFSIVNAIKVVQCKVIYADESLFSTSFVQLIFAVATTVVAYIVVKMMQDHHAQDKEEVERRAKEQQTVAENIIRMSDELVQMFEQAKAKAERLTESMETSNGSVQEISLGVKSTAQAIEHQTMMTSDIQTSLENAGNGTELMKEAVEVSTTTVQNGAQLIEELREQAIGTAQINRQTKDTTDELNNRIKEVEEIVGTILSISGQTNLLALNASIEAARAGDAGKGFAVVADEIRTLSEETKESTGKITAIIEKLTVNVGEASENMRKSTESVEKQNEMIATTAENFKLIEEKMQEAYTEIQSLSGEVNDILTSNSQISDSITDLSATSEEVAASSESCTTVFGQSVADLETLNEQLNQIFRIAENLKDVAEQENDMIVSE</sequence>
<feature type="coiled-coil region" evidence="4">
    <location>
        <begin position="466"/>
        <end position="493"/>
    </location>
</feature>
<keyword evidence="5" id="KW-1133">Transmembrane helix</keyword>
<comment type="caution">
    <text evidence="7">The sequence shown here is derived from an EMBL/GenBank/DDBJ whole genome shotgun (WGS) entry which is preliminary data.</text>
</comment>
<keyword evidence="4" id="KW-0175">Coiled coil</keyword>
<dbReference type="RefSeq" id="WP_186854673.1">
    <property type="nucleotide sequence ID" value="NZ_JACOPG010000004.1"/>
</dbReference>
<dbReference type="InterPro" id="IPR004090">
    <property type="entry name" value="Chemotax_Me-accpt_rcpt"/>
</dbReference>
<evidence type="ECO:0000313" key="7">
    <source>
        <dbReference type="EMBL" id="MBC5687146.1"/>
    </source>
</evidence>
<feature type="transmembrane region" description="Helical" evidence="5">
    <location>
        <begin position="74"/>
        <end position="102"/>
    </location>
</feature>
<dbReference type="EMBL" id="JACOPG010000004">
    <property type="protein sequence ID" value="MBC5687146.1"/>
    <property type="molecule type" value="Genomic_DNA"/>
</dbReference>
<organism evidence="7 8">
    <name type="scientific">Roseburia lenta</name>
    <dbReference type="NCBI Taxonomy" id="2763061"/>
    <lineage>
        <taxon>Bacteria</taxon>
        <taxon>Bacillati</taxon>
        <taxon>Bacillota</taxon>
        <taxon>Clostridia</taxon>
        <taxon>Lachnospirales</taxon>
        <taxon>Lachnospiraceae</taxon>
        <taxon>Roseburia</taxon>
    </lineage>
</organism>
<evidence type="ECO:0000256" key="3">
    <source>
        <dbReference type="PROSITE-ProRule" id="PRU00284"/>
    </source>
</evidence>
<dbReference type="PANTHER" id="PTHR32089:SF112">
    <property type="entry name" value="LYSOZYME-LIKE PROTEIN-RELATED"/>
    <property type="match status" value="1"/>
</dbReference>
<dbReference type="InterPro" id="IPR004089">
    <property type="entry name" value="MCPsignal_dom"/>
</dbReference>
<name>A0ABR7GIL0_9FIRM</name>
<protein>
    <recommendedName>
        <fullName evidence="6">Methyl-accepting transducer domain-containing protein</fullName>
    </recommendedName>
</protein>
<keyword evidence="5" id="KW-0472">Membrane</keyword>
<evidence type="ECO:0000313" key="8">
    <source>
        <dbReference type="Proteomes" id="UP000643810"/>
    </source>
</evidence>
<evidence type="ECO:0000256" key="4">
    <source>
        <dbReference type="SAM" id="Coils"/>
    </source>
</evidence>
<dbReference type="Gene3D" id="1.10.287.950">
    <property type="entry name" value="Methyl-accepting chemotaxis protein"/>
    <property type="match status" value="1"/>
</dbReference>
<feature type="transmembrane region" description="Helical" evidence="5">
    <location>
        <begin position="114"/>
        <end position="131"/>
    </location>
</feature>
<dbReference type="SMART" id="SM00283">
    <property type="entry name" value="MA"/>
    <property type="match status" value="1"/>
</dbReference>
<evidence type="ECO:0000256" key="1">
    <source>
        <dbReference type="ARBA" id="ARBA00023224"/>
    </source>
</evidence>
<evidence type="ECO:0000256" key="2">
    <source>
        <dbReference type="ARBA" id="ARBA00029447"/>
    </source>
</evidence>
<proteinExistence type="inferred from homology"/>
<keyword evidence="8" id="KW-1185">Reference proteome</keyword>
<comment type="similarity">
    <text evidence="2">Belongs to the methyl-accepting chemotaxis (MCP) protein family.</text>
</comment>
<reference evidence="7 8" key="1">
    <citation type="submission" date="2020-08" db="EMBL/GenBank/DDBJ databases">
        <title>Genome public.</title>
        <authorList>
            <person name="Liu C."/>
            <person name="Sun Q."/>
        </authorList>
    </citation>
    <scope>NUCLEOTIDE SEQUENCE [LARGE SCALE GENOMIC DNA]</scope>
    <source>
        <strain evidence="7 8">NSJ-9</strain>
    </source>
</reference>
<dbReference type="PRINTS" id="PR00260">
    <property type="entry name" value="CHEMTRNSDUCR"/>
</dbReference>
<feature type="transmembrane region" description="Helical" evidence="5">
    <location>
        <begin position="12"/>
        <end position="34"/>
    </location>
</feature>
<dbReference type="PANTHER" id="PTHR32089">
    <property type="entry name" value="METHYL-ACCEPTING CHEMOTAXIS PROTEIN MCPB"/>
    <property type="match status" value="1"/>
</dbReference>
<dbReference type="SUPFAM" id="SSF58104">
    <property type="entry name" value="Methyl-accepting chemotaxis protein (MCP) signaling domain"/>
    <property type="match status" value="1"/>
</dbReference>
<dbReference type="Pfam" id="PF00015">
    <property type="entry name" value="MCPsignal"/>
    <property type="match status" value="1"/>
</dbReference>
<evidence type="ECO:0000256" key="5">
    <source>
        <dbReference type="SAM" id="Phobius"/>
    </source>
</evidence>
<accession>A0ABR7GIL0</accession>
<dbReference type="PROSITE" id="PS50111">
    <property type="entry name" value="CHEMOTAXIS_TRANSDUC_2"/>
    <property type="match status" value="1"/>
</dbReference>
<feature type="coiled-coil region" evidence="4">
    <location>
        <begin position="175"/>
        <end position="216"/>
    </location>
</feature>
<dbReference type="Proteomes" id="UP000643810">
    <property type="component" value="Unassembled WGS sequence"/>
</dbReference>
<keyword evidence="5" id="KW-0812">Transmembrane</keyword>
<feature type="transmembrane region" description="Helical" evidence="5">
    <location>
        <begin position="143"/>
        <end position="164"/>
    </location>
</feature>
<feature type="transmembrane region" description="Helical" evidence="5">
    <location>
        <begin position="40"/>
        <end position="62"/>
    </location>
</feature>
<keyword evidence="1 3" id="KW-0807">Transducer</keyword>
<evidence type="ECO:0000259" key="6">
    <source>
        <dbReference type="PROSITE" id="PS50111"/>
    </source>
</evidence>